<dbReference type="PROSITE" id="PS50293">
    <property type="entry name" value="TPR_REGION"/>
    <property type="match status" value="1"/>
</dbReference>
<dbReference type="Proteomes" id="UP001583177">
    <property type="component" value="Unassembled WGS sequence"/>
</dbReference>
<feature type="domain" description="DUF4470" evidence="7">
    <location>
        <begin position="148"/>
        <end position="237"/>
    </location>
</feature>
<keyword evidence="2" id="KW-0808">Transferase</keyword>
<dbReference type="Pfam" id="PF14559">
    <property type="entry name" value="TPR_19"/>
    <property type="match status" value="1"/>
</dbReference>
<evidence type="ECO:0000256" key="1">
    <source>
        <dbReference type="ARBA" id="ARBA00022603"/>
    </source>
</evidence>
<dbReference type="EMBL" id="JAWRVE010000003">
    <property type="protein sequence ID" value="KAL1882911.1"/>
    <property type="molecule type" value="Genomic_DNA"/>
</dbReference>
<protein>
    <recommendedName>
        <fullName evidence="7">DUF4470 domain-containing protein</fullName>
    </recommendedName>
</protein>
<keyword evidence="9" id="KW-1185">Reference proteome</keyword>
<evidence type="ECO:0000313" key="8">
    <source>
        <dbReference type="EMBL" id="KAL1882911.1"/>
    </source>
</evidence>
<evidence type="ECO:0000256" key="2">
    <source>
        <dbReference type="ARBA" id="ARBA00022679"/>
    </source>
</evidence>
<keyword evidence="5 6" id="KW-0802">TPR repeat</keyword>
<organism evidence="8 9">
    <name type="scientific">Diaporthe australafricana</name>
    <dbReference type="NCBI Taxonomy" id="127596"/>
    <lineage>
        <taxon>Eukaryota</taxon>
        <taxon>Fungi</taxon>
        <taxon>Dikarya</taxon>
        <taxon>Ascomycota</taxon>
        <taxon>Pezizomycotina</taxon>
        <taxon>Sordariomycetes</taxon>
        <taxon>Sordariomycetidae</taxon>
        <taxon>Diaporthales</taxon>
        <taxon>Diaporthaceae</taxon>
        <taxon>Diaporthe</taxon>
    </lineage>
</organism>
<dbReference type="InterPro" id="IPR013105">
    <property type="entry name" value="TPR_2"/>
</dbReference>
<dbReference type="PANTHER" id="PTHR46165:SF2">
    <property type="entry name" value="SET AND MYND DOMAIN-CONTAINING PROTEIN 4"/>
    <property type="match status" value="1"/>
</dbReference>
<feature type="repeat" description="TPR" evidence="6">
    <location>
        <begin position="2"/>
        <end position="35"/>
    </location>
</feature>
<dbReference type="Pfam" id="PF14737">
    <property type="entry name" value="DUF4470"/>
    <property type="match status" value="1"/>
</dbReference>
<evidence type="ECO:0000313" key="9">
    <source>
        <dbReference type="Proteomes" id="UP001583177"/>
    </source>
</evidence>
<evidence type="ECO:0000256" key="6">
    <source>
        <dbReference type="PROSITE-ProRule" id="PRU00339"/>
    </source>
</evidence>
<evidence type="ECO:0000256" key="5">
    <source>
        <dbReference type="ARBA" id="ARBA00022803"/>
    </source>
</evidence>
<keyword evidence="1" id="KW-0489">Methyltransferase</keyword>
<dbReference type="SUPFAM" id="SSF48452">
    <property type="entry name" value="TPR-like"/>
    <property type="match status" value="1"/>
</dbReference>
<proteinExistence type="predicted"/>
<dbReference type="PROSITE" id="PS50005">
    <property type="entry name" value="TPR"/>
    <property type="match status" value="1"/>
</dbReference>
<evidence type="ECO:0000256" key="4">
    <source>
        <dbReference type="ARBA" id="ARBA00022737"/>
    </source>
</evidence>
<accession>A0ABR3Y4R7</accession>
<reference evidence="8 9" key="1">
    <citation type="journal article" date="2024" name="IMA Fungus">
        <title>IMA Genome - F19 : A genome assembly and annotation guide to empower mycologists, including annotated draft genome sequences of Ceratocystis pirilliformis, Diaporthe australafricana, Fusarium ophioides, Paecilomyces lecythidis, and Sporothrix stenoceras.</title>
        <authorList>
            <person name="Aylward J."/>
            <person name="Wilson A.M."/>
            <person name="Visagie C.M."/>
            <person name="Spraker J."/>
            <person name="Barnes I."/>
            <person name="Buitendag C."/>
            <person name="Ceriani C."/>
            <person name="Del Mar Angel L."/>
            <person name="du Plessis D."/>
            <person name="Fuchs T."/>
            <person name="Gasser K."/>
            <person name="Kramer D."/>
            <person name="Li W."/>
            <person name="Munsamy K."/>
            <person name="Piso A."/>
            <person name="Price J.L."/>
            <person name="Sonnekus B."/>
            <person name="Thomas C."/>
            <person name="van der Nest A."/>
            <person name="van Dijk A."/>
            <person name="van Heerden A."/>
            <person name="van Vuuren N."/>
            <person name="Yilmaz N."/>
            <person name="Duong T.A."/>
            <person name="van der Merwe N.A."/>
            <person name="Wingfield M.J."/>
            <person name="Wingfield B.D."/>
        </authorList>
    </citation>
    <scope>NUCLEOTIDE SEQUENCE [LARGE SCALE GENOMIC DNA]</scope>
    <source>
        <strain evidence="8 9">CMW 18300</strain>
    </source>
</reference>
<dbReference type="InterPro" id="IPR052097">
    <property type="entry name" value="SET-MYND_domain_protein"/>
</dbReference>
<evidence type="ECO:0000259" key="7">
    <source>
        <dbReference type="Pfam" id="PF14737"/>
    </source>
</evidence>
<evidence type="ECO:0000256" key="3">
    <source>
        <dbReference type="ARBA" id="ARBA00022691"/>
    </source>
</evidence>
<dbReference type="InterPro" id="IPR011990">
    <property type="entry name" value="TPR-like_helical_dom_sf"/>
</dbReference>
<sequence>MASALRERGNSLYKQGKLQEAIKCYEEAASLAPEDPAPISNLSAAKFEMGKYGEAAELAKKALSITGGDSPSRDKLYLRLARCYLHGLKTQQARAALEKCSDSEMKAAIAQSLMAIDSMHRTAKKTKRLRRDVLDRLPRQDEPEYYLIGHDEAESLFDSSLQEQCKPGSSLSFLFCGIGDARHLLPTLNQIVLHKGGQGDVPKELHITLVDLKSAALARILILLRLLSQLPTSEGLGSPALQDATLVIVYLYIGHVMPPFAHEALLRTISELIRVLEKKSAKSPLLKWIVMSDATRVQVLEHLRHWSRPLDKLYRPENVRKLVEDNVAQDHMIRRMANGLVGDGPPPPTCEEDDAIFNQFTITPPPAAFIRRHEPEIGKLLDLARSARTKTHTRASSTVAVDEYINRYWKTNVTMMDFEWEAKKDRNNDLGIPSHLEWQRLPALEGDPVSLLHRIMGGMNPEAVPGQNGVVGIMGSYFFVVGHSLQLIRSASQLRVELIAGEMTDIMERLRYGCLDDRSYTGSSLSFPRTFDRIHMSNILDYVGGILGPLEYARPLLKDKASSFQFNCLLNPPRFKSQEHLLSEYALMSSKEQVRDHFCAELFDQYDGMLEMPGMEFYSQNYWAWKPAGDTSELPWKKLMPRARLERWLYAHFLKICLPAKRDPENGAPVYAPLNLTAFMRLVLRLSERGYPAHWLGTVMENLTSGFVKTTARAPRKEVLDVEDVDTAFPLRQMSVAPWAAEFSTLVSIWRGLMPFGFTVANGAQVSLADIYEYTVTFQDFRGKNLRLRVPHFILVFYNTELGKMPQSLRNTLLDDEVGDKSEQAKKARAEGLHVVATFTYVTDTRTASFWMRRDVADELCRGRWNVSIWRTDSWGKQVGDVLASSHMVRGKPWS</sequence>
<dbReference type="SMART" id="SM00028">
    <property type="entry name" value="TPR"/>
    <property type="match status" value="2"/>
</dbReference>
<keyword evidence="3" id="KW-0949">S-adenosyl-L-methionine</keyword>
<dbReference type="InterPro" id="IPR019734">
    <property type="entry name" value="TPR_rpt"/>
</dbReference>
<comment type="caution">
    <text evidence="8">The sequence shown here is derived from an EMBL/GenBank/DDBJ whole genome shotgun (WGS) entry which is preliminary data.</text>
</comment>
<dbReference type="PANTHER" id="PTHR46165">
    <property type="entry name" value="SET AND MYND DOMAIN-CONTAINING PROTEIN 4"/>
    <property type="match status" value="1"/>
</dbReference>
<gene>
    <name evidence="8" type="ORF">Daus18300_000549</name>
</gene>
<dbReference type="Gene3D" id="1.25.40.10">
    <property type="entry name" value="Tetratricopeptide repeat domain"/>
    <property type="match status" value="1"/>
</dbReference>
<name>A0ABR3Y4R7_9PEZI</name>
<dbReference type="Pfam" id="PF07719">
    <property type="entry name" value="TPR_2"/>
    <property type="match status" value="1"/>
</dbReference>
<keyword evidence="4" id="KW-0677">Repeat</keyword>
<dbReference type="InterPro" id="IPR027974">
    <property type="entry name" value="DUF4470"/>
</dbReference>